<evidence type="ECO:0000256" key="2">
    <source>
        <dbReference type="ARBA" id="ARBA00022793"/>
    </source>
</evidence>
<dbReference type="SUPFAM" id="SSF102645">
    <property type="entry name" value="CoaB-like"/>
    <property type="match status" value="1"/>
</dbReference>
<dbReference type="PANTHER" id="PTHR14359">
    <property type="entry name" value="HOMO-OLIGOMERIC FLAVIN CONTAINING CYS DECARBOXYLASE FAMILY"/>
    <property type="match status" value="1"/>
</dbReference>
<evidence type="ECO:0000313" key="9">
    <source>
        <dbReference type="Proteomes" id="UP000078387"/>
    </source>
</evidence>
<feature type="domain" description="Flavoprotein" evidence="6">
    <location>
        <begin position="6"/>
        <end position="175"/>
    </location>
</feature>
<dbReference type="VEuPathDB" id="AmoebaDB:EHI_164490"/>
<evidence type="ECO:0000259" key="6">
    <source>
        <dbReference type="Pfam" id="PF02441"/>
    </source>
</evidence>
<gene>
    <name evidence="8" type="ORF">CL6EHI_164490</name>
</gene>
<keyword evidence="3" id="KW-0173">Coenzyme A biosynthesis</keyword>
<keyword evidence="2" id="KW-0210">Decarboxylase</keyword>
<evidence type="ECO:0000256" key="5">
    <source>
        <dbReference type="ARBA" id="ARBA00038350"/>
    </source>
</evidence>
<dbReference type="InterPro" id="IPR035929">
    <property type="entry name" value="CoaB-like_sf"/>
</dbReference>
<dbReference type="GO" id="GO:0071513">
    <property type="term" value="C:phosphopantothenoylcysteine decarboxylase complex"/>
    <property type="evidence" value="ECO:0007669"/>
    <property type="project" value="TreeGrafter"/>
</dbReference>
<evidence type="ECO:0000256" key="4">
    <source>
        <dbReference type="ARBA" id="ARBA00023239"/>
    </source>
</evidence>
<dbReference type="GO" id="GO:0015937">
    <property type="term" value="P:coenzyme A biosynthetic process"/>
    <property type="evidence" value="ECO:0007669"/>
    <property type="project" value="UniProtKB-KW"/>
</dbReference>
<evidence type="ECO:0000256" key="1">
    <source>
        <dbReference type="ARBA" id="ARBA00005703"/>
    </source>
</evidence>
<dbReference type="HAMAP" id="MF_02225">
    <property type="entry name" value="CoaBC"/>
    <property type="match status" value="1"/>
</dbReference>
<evidence type="ECO:0000259" key="7">
    <source>
        <dbReference type="Pfam" id="PF04127"/>
    </source>
</evidence>
<dbReference type="InterPro" id="IPR036551">
    <property type="entry name" value="Flavin_trans-like"/>
</dbReference>
<dbReference type="AlphaFoldDB" id="A0A5K1UQ52"/>
<dbReference type="SUPFAM" id="SSF52507">
    <property type="entry name" value="Homo-oligomeric flavin-containing Cys decarboxylases, HFCD"/>
    <property type="match status" value="1"/>
</dbReference>
<dbReference type="Proteomes" id="UP000078387">
    <property type="component" value="Unassembled WGS sequence"/>
</dbReference>
<keyword evidence="4" id="KW-0456">Lyase</keyword>
<comment type="caution">
    <text evidence="8">The sequence shown here is derived from an EMBL/GenBank/DDBJ whole genome shotgun (WGS) entry which is preliminary data.</text>
</comment>
<feature type="domain" description="DNA/pantothenate metabolism flavoprotein C-terminal" evidence="7">
    <location>
        <begin position="187"/>
        <end position="392"/>
    </location>
</feature>
<organism evidence="8 9">
    <name type="scientific">Entamoeba histolytica</name>
    <dbReference type="NCBI Taxonomy" id="5759"/>
    <lineage>
        <taxon>Eukaryota</taxon>
        <taxon>Amoebozoa</taxon>
        <taxon>Evosea</taxon>
        <taxon>Archamoebae</taxon>
        <taxon>Mastigamoebida</taxon>
        <taxon>Entamoebidae</taxon>
        <taxon>Entamoeba</taxon>
    </lineage>
</organism>
<dbReference type="InterPro" id="IPR003382">
    <property type="entry name" value="Flavoprotein"/>
</dbReference>
<dbReference type="Pfam" id="PF02441">
    <property type="entry name" value="Flavoprotein"/>
    <property type="match status" value="1"/>
</dbReference>
<sequence length="397" mass="43496">MKTNNKIILGITASIAAYKGIDIANELTKRGYDVHVTLTKNTLHLIQPSTIEVLTHNKCIIDSFDRPNEYDVHHISLAHSASLFLIAPATADIIAKLASGIADDFLTTTFLAATCPKLIAPAMNTTMLHNPITQRNIQILKSFGVTFINSSYGKLACGDVGDGKLASVDSILTFVDQQLHPIQPLLNKKIVITAGPTIEPIDPVRFITNHSTGKMGYAIAQVAQQFGATVTLITGPTTIQKPSGVSIVNVQTAIEMYDAVMKEKDVDIYIMSAAVADYRPMNISNQKIKKDENELTITLVKNPDILKEIGDKRNDHQIIVGFAMETQDLIQNAQEKLKKKHCDMIVANQLNVKGAGFGGETNKVAFITKDVIEETEVLLKSEIARLIIEKVIDRINQ</sequence>
<dbReference type="OMA" id="HAMGHIS"/>
<evidence type="ECO:0000256" key="3">
    <source>
        <dbReference type="ARBA" id="ARBA00022993"/>
    </source>
</evidence>
<dbReference type="InterPro" id="IPR007085">
    <property type="entry name" value="DNA/pantothenate-metab_flavo_C"/>
</dbReference>
<dbReference type="NCBIfam" id="TIGR00521">
    <property type="entry name" value="coaBC_dfp"/>
    <property type="match status" value="1"/>
</dbReference>
<dbReference type="GO" id="GO:0015941">
    <property type="term" value="P:pantothenate catabolic process"/>
    <property type="evidence" value="ECO:0007669"/>
    <property type="project" value="InterPro"/>
</dbReference>
<dbReference type="EMBL" id="BDEQ01000001">
    <property type="protein sequence ID" value="GAT95192.1"/>
    <property type="molecule type" value="Genomic_DNA"/>
</dbReference>
<accession>A0A5K1UQ52</accession>
<dbReference type="Pfam" id="PF04127">
    <property type="entry name" value="DFP"/>
    <property type="match status" value="1"/>
</dbReference>
<dbReference type="GO" id="GO:0004632">
    <property type="term" value="F:phosphopantothenate--cysteine ligase activity"/>
    <property type="evidence" value="ECO:0007669"/>
    <property type="project" value="InterPro"/>
</dbReference>
<keyword evidence="8" id="KW-0436">Ligase</keyword>
<dbReference type="InterPro" id="IPR005252">
    <property type="entry name" value="CoaBC"/>
</dbReference>
<comment type="similarity">
    <text evidence="5">Belongs to the HFCD (homooligomeric flavin containing Cys decarboxylase) superfamily.</text>
</comment>
<dbReference type="GO" id="GO:0010181">
    <property type="term" value="F:FMN binding"/>
    <property type="evidence" value="ECO:0007669"/>
    <property type="project" value="InterPro"/>
</dbReference>
<dbReference type="VEuPathDB" id="AmoebaDB:KM1_199250"/>
<dbReference type="GO" id="GO:0004633">
    <property type="term" value="F:phosphopantothenoylcysteine decarboxylase activity"/>
    <property type="evidence" value="ECO:0007669"/>
    <property type="project" value="InterPro"/>
</dbReference>
<dbReference type="VEuPathDB" id="AmoebaDB:EHI5A_261060"/>
<reference evidence="8 9" key="1">
    <citation type="submission" date="2016-05" db="EMBL/GenBank/DDBJ databases">
        <title>First whole genome sequencing of Entamoeba histolytica HM1:IMSS-clone-6.</title>
        <authorList>
            <person name="Mukherjee Avik.K."/>
            <person name="Izumyama S."/>
            <person name="Nakada-Tsukui K."/>
            <person name="Nozaki T."/>
        </authorList>
    </citation>
    <scope>NUCLEOTIDE SEQUENCE [LARGE SCALE GENOMIC DNA]</scope>
    <source>
        <strain evidence="8 9">HM1:IMSS clone 6</strain>
    </source>
</reference>
<dbReference type="Gene3D" id="3.40.50.10300">
    <property type="entry name" value="CoaB-like"/>
    <property type="match status" value="1"/>
</dbReference>
<dbReference type="Gene3D" id="3.40.50.1950">
    <property type="entry name" value="Flavin prenyltransferase-like"/>
    <property type="match status" value="1"/>
</dbReference>
<dbReference type="PANTHER" id="PTHR14359:SF6">
    <property type="entry name" value="PHOSPHOPANTOTHENOYLCYSTEINE DECARBOXYLASE"/>
    <property type="match status" value="1"/>
</dbReference>
<protein>
    <submittedName>
        <fullName evidence="8">Phosphopantothenoylcysteine decarboxylase phosphopantothenate cysteine ligase putative</fullName>
    </submittedName>
</protein>
<comment type="similarity">
    <text evidence="1">Belongs to the PPC synthetase family.</text>
</comment>
<name>A0A5K1UQ52_ENTHI</name>
<evidence type="ECO:0000313" key="8">
    <source>
        <dbReference type="EMBL" id="GAT95192.1"/>
    </source>
</evidence>
<proteinExistence type="inferred from homology"/>